<accession>A0A7W9BE52</accession>
<dbReference type="AlphaFoldDB" id="A0A7W9BE52"/>
<dbReference type="EMBL" id="JACIJK010000006">
    <property type="protein sequence ID" value="MBB5715518.1"/>
    <property type="molecule type" value="Genomic_DNA"/>
</dbReference>
<organism evidence="1 2">
    <name type="scientific">Sphingomonas aerophila</name>
    <dbReference type="NCBI Taxonomy" id="1344948"/>
    <lineage>
        <taxon>Bacteria</taxon>
        <taxon>Pseudomonadati</taxon>
        <taxon>Pseudomonadota</taxon>
        <taxon>Alphaproteobacteria</taxon>
        <taxon>Sphingomonadales</taxon>
        <taxon>Sphingomonadaceae</taxon>
        <taxon>Sphingomonas</taxon>
    </lineage>
</organism>
<reference evidence="1 2" key="1">
    <citation type="submission" date="2020-08" db="EMBL/GenBank/DDBJ databases">
        <title>Genomic Encyclopedia of Type Strains, Phase IV (KMG-IV): sequencing the most valuable type-strain genomes for metagenomic binning, comparative biology and taxonomic classification.</title>
        <authorList>
            <person name="Goeker M."/>
        </authorList>
    </citation>
    <scope>NUCLEOTIDE SEQUENCE [LARGE SCALE GENOMIC DNA]</scope>
    <source>
        <strain evidence="1 2">DSM 100044</strain>
    </source>
</reference>
<proteinExistence type="predicted"/>
<protein>
    <submittedName>
        <fullName evidence="1">Putative membrane protein YeiB</fullName>
    </submittedName>
</protein>
<dbReference type="Proteomes" id="UP000546200">
    <property type="component" value="Unassembled WGS sequence"/>
</dbReference>
<keyword evidence="2" id="KW-1185">Reference proteome</keyword>
<comment type="caution">
    <text evidence="1">The sequence shown here is derived from an EMBL/GenBank/DDBJ whole genome shotgun (WGS) entry which is preliminary data.</text>
</comment>
<dbReference type="RefSeq" id="WP_281396892.1">
    <property type="nucleotide sequence ID" value="NZ_JACIJK010000006.1"/>
</dbReference>
<gene>
    <name evidence="1" type="ORF">FHS94_002364</name>
</gene>
<sequence>MSIAAANTVPVAQRIAALDVLRGVAICGILLMNIYSTGGARE</sequence>
<name>A0A7W9BE52_9SPHN</name>
<evidence type="ECO:0000313" key="1">
    <source>
        <dbReference type="EMBL" id="MBB5715518.1"/>
    </source>
</evidence>
<evidence type="ECO:0000313" key="2">
    <source>
        <dbReference type="Proteomes" id="UP000546200"/>
    </source>
</evidence>